<keyword evidence="3" id="KW-1185">Reference proteome</keyword>
<reference evidence="1" key="1">
    <citation type="journal article" date="2017" name="Genome Announc.">
        <title>High-Quality Whole-Genome Sequences of the Oligo-Mouse-Microbiota Bacterial Community.</title>
        <authorList>
            <person name="Garzetti D."/>
            <person name="Brugiroux S."/>
            <person name="Bunk B."/>
            <person name="Pukall R."/>
            <person name="McCoy K.D."/>
            <person name="Macpherson A.J."/>
            <person name="Stecher B."/>
        </authorList>
    </citation>
    <scope>NUCLEOTIDE SEQUENCE</scope>
    <source>
        <strain evidence="1">KB18</strain>
    </source>
</reference>
<dbReference type="AlphaFoldDB" id="A0A1Z2XQC8"/>
<dbReference type="Pfam" id="PF14871">
    <property type="entry name" value="GHL6"/>
    <property type="match status" value="1"/>
</dbReference>
<evidence type="ECO:0000313" key="2">
    <source>
        <dbReference type="EMBL" id="QQR32146.1"/>
    </source>
</evidence>
<dbReference type="SUPFAM" id="SSF52317">
    <property type="entry name" value="Class I glutamine amidotransferase-like"/>
    <property type="match status" value="1"/>
</dbReference>
<gene>
    <name evidence="1" type="ORF">ADH66_08200</name>
    <name evidence="2" type="ORF">I5Q82_18235</name>
</gene>
<dbReference type="Proteomes" id="UP000196710">
    <property type="component" value="Chromosome"/>
</dbReference>
<dbReference type="KEGG" id="amur:ADH66_08200"/>
<reference evidence="2 4" key="3">
    <citation type="submission" date="2020-11" db="EMBL/GenBank/DDBJ databases">
        <title>Closed and high quality bacterial genomes of the OMM12 community.</title>
        <authorList>
            <person name="Marbouty M."/>
            <person name="Lamy-Besnier Q."/>
            <person name="Debarbieux L."/>
            <person name="Koszul R."/>
        </authorList>
    </citation>
    <scope>NUCLEOTIDE SEQUENCE [LARGE SCALE GENOMIC DNA]</scope>
    <source>
        <strain evidence="2 4">KB18</strain>
    </source>
</reference>
<dbReference type="InterPro" id="IPR028212">
    <property type="entry name" value="GHL6"/>
</dbReference>
<dbReference type="SUPFAM" id="SSF51445">
    <property type="entry name" value="(Trans)glycosidases"/>
    <property type="match status" value="1"/>
</dbReference>
<sequence length="695" mass="78070">MVTEKKYWWHGPLRVLQTNLQVMDTPKMDPEKIACEIVEMGGNVLVTNVGGIYAWYESRVKYHHINEWLPKGRDLLKELIDACHRHGVKLVARFDFSKADDLAYQNHPEWFVREPDMSPRVFGAMRPGAWSNLYLTCINAGYRNNEVAVPVLEEVIDRYDIDGIFFNAPNYEYCCCEACKRKYRELYGKELPMDSSAVEQNTTYAIKQARGLEPGFASRCVRDNMEGIYRAVKAERVDLPLILYYNLHRDNLDERYATADMICTESQDVLSRGWRDLPPLWHPVLSMKFGSSAPGRPAPFGIIHSCPGMDWRHTGLPTAEYLFWMSGVAVGGGSIWHSITGFCGTISDKRLLKALTEVNHKIAKIEGDMDSASPRSDALLLWGGGKSAEGWADILMNNQLQFDLAAPYQATRERLAGYPLVIVPEGFPLENGLPKVLEEYVSKGGRLIFEGADREQLAPVAGLLGISESISASESLTACYWQFEPEGAPLRGEEFQKTPLLPHRGRTAYCKPLPGTAVLATLVPPFAPLNSVGAPPERASMLVEHTELPLCLYRQEGKGAALTLTFMLGRLMGEFRLAEHSRLGRNLVRFMLGEKQTFDMKPVNGLEALCYEKGRDILVHLLNGVGQRPLMDTIEYHGAKFSVRLPKGSRAEGVELKLSGEEPLWKQEGERLTIEVPRLSYWDMVKITLAKRGAE</sequence>
<dbReference type="Gene3D" id="3.40.50.880">
    <property type="match status" value="1"/>
</dbReference>
<organism evidence="2 4">
    <name type="scientific">Acutalibacter muris</name>
    <dbReference type="NCBI Taxonomy" id="1796620"/>
    <lineage>
        <taxon>Bacteria</taxon>
        <taxon>Bacillati</taxon>
        <taxon>Bacillota</taxon>
        <taxon>Clostridia</taxon>
        <taxon>Eubacteriales</taxon>
        <taxon>Acutalibacteraceae</taxon>
        <taxon>Acutalibacter</taxon>
    </lineage>
</organism>
<proteinExistence type="predicted"/>
<dbReference type="InterPro" id="IPR029062">
    <property type="entry name" value="Class_I_gatase-like"/>
</dbReference>
<evidence type="ECO:0000313" key="1">
    <source>
        <dbReference type="EMBL" id="ASB40642.1"/>
    </source>
</evidence>
<reference evidence="3" key="2">
    <citation type="submission" date="2017-05" db="EMBL/GenBank/DDBJ databases">
        <title>Improved OligoMM genomes.</title>
        <authorList>
            <person name="Garzetti D."/>
        </authorList>
    </citation>
    <scope>NUCLEOTIDE SEQUENCE [LARGE SCALE GENOMIC DNA]</scope>
    <source>
        <strain evidence="3">KB18</strain>
    </source>
</reference>
<accession>A0A1Z2XQC8</accession>
<name>A0A1Z2XQC8_9FIRM</name>
<evidence type="ECO:0000313" key="4">
    <source>
        <dbReference type="Proteomes" id="UP000596035"/>
    </source>
</evidence>
<evidence type="ECO:0000313" key="3">
    <source>
        <dbReference type="Proteomes" id="UP000196710"/>
    </source>
</evidence>
<dbReference type="Proteomes" id="UP000596035">
    <property type="component" value="Chromosome"/>
</dbReference>
<dbReference type="InterPro" id="IPR017853">
    <property type="entry name" value="GH"/>
</dbReference>
<dbReference type="EMBL" id="CP065321">
    <property type="protein sequence ID" value="QQR32146.1"/>
    <property type="molecule type" value="Genomic_DNA"/>
</dbReference>
<dbReference type="EMBL" id="CP021422">
    <property type="protein sequence ID" value="ASB40642.1"/>
    <property type="molecule type" value="Genomic_DNA"/>
</dbReference>
<protein>
    <submittedName>
        <fullName evidence="2">Family 10 glycosylhydrolase</fullName>
    </submittedName>
</protein>
<dbReference type="Gene3D" id="3.20.20.80">
    <property type="entry name" value="Glycosidases"/>
    <property type="match status" value="1"/>
</dbReference>